<sequence>MQPSRSSASDQYRPDRYLRHYNFEVRVDWRTSDTAFAQDASFTVSTPLA</sequence>
<protein>
    <recommendedName>
        <fullName evidence="1">Alpha-L-arabinofuranosidase B arabinose-binding domain-containing protein</fullName>
    </recommendedName>
</protein>
<evidence type="ECO:0000259" key="1">
    <source>
        <dbReference type="Pfam" id="PF05270"/>
    </source>
</evidence>
<proteinExistence type="predicted"/>
<dbReference type="GO" id="GO:0046373">
    <property type="term" value="P:L-arabinose metabolic process"/>
    <property type="evidence" value="ECO:0007669"/>
    <property type="project" value="InterPro"/>
</dbReference>
<dbReference type="Gene3D" id="2.80.10.50">
    <property type="match status" value="1"/>
</dbReference>
<feature type="domain" description="Alpha-L-arabinofuranosidase B arabinose-binding" evidence="1">
    <location>
        <begin position="7"/>
        <end position="45"/>
    </location>
</feature>
<dbReference type="AlphaFoldDB" id="A0A4R4P6I9"/>
<dbReference type="SUPFAM" id="SSF110221">
    <property type="entry name" value="AbfB domain"/>
    <property type="match status" value="1"/>
</dbReference>
<name>A0A4R4P6I9_9ACTN</name>
<comment type="caution">
    <text evidence="2">The sequence shown here is derived from an EMBL/GenBank/DDBJ whole genome shotgun (WGS) entry which is preliminary data.</text>
</comment>
<evidence type="ECO:0000313" key="2">
    <source>
        <dbReference type="EMBL" id="TDC17589.1"/>
    </source>
</evidence>
<dbReference type="EMBL" id="SMKA01000270">
    <property type="protein sequence ID" value="TDC17589.1"/>
    <property type="molecule type" value="Genomic_DNA"/>
</dbReference>
<dbReference type="RefSeq" id="WP_132414383.1">
    <property type="nucleotide sequence ID" value="NZ_SMKA01000270.1"/>
</dbReference>
<gene>
    <name evidence="2" type="ORF">E1261_36830</name>
</gene>
<dbReference type="GO" id="GO:0046556">
    <property type="term" value="F:alpha-L-arabinofuranosidase activity"/>
    <property type="evidence" value="ECO:0007669"/>
    <property type="project" value="InterPro"/>
</dbReference>
<reference evidence="2 3" key="1">
    <citation type="submission" date="2019-03" db="EMBL/GenBank/DDBJ databases">
        <title>Draft genome sequences of novel Actinobacteria.</title>
        <authorList>
            <person name="Sahin N."/>
            <person name="Ay H."/>
            <person name="Saygin H."/>
        </authorList>
    </citation>
    <scope>NUCLEOTIDE SEQUENCE [LARGE SCALE GENOMIC DNA]</scope>
    <source>
        <strain evidence="2 3">JCM 30547</strain>
    </source>
</reference>
<evidence type="ECO:0000313" key="3">
    <source>
        <dbReference type="Proteomes" id="UP000295075"/>
    </source>
</evidence>
<dbReference type="InterPro" id="IPR007934">
    <property type="entry name" value="AbfB_ABD"/>
</dbReference>
<organism evidence="2 3">
    <name type="scientific">Kribbella albertanoniae</name>
    <dbReference type="NCBI Taxonomy" id="1266829"/>
    <lineage>
        <taxon>Bacteria</taxon>
        <taxon>Bacillati</taxon>
        <taxon>Actinomycetota</taxon>
        <taxon>Actinomycetes</taxon>
        <taxon>Propionibacteriales</taxon>
        <taxon>Kribbellaceae</taxon>
        <taxon>Kribbella</taxon>
    </lineage>
</organism>
<dbReference type="InterPro" id="IPR036195">
    <property type="entry name" value="AbfB_ABD_sf"/>
</dbReference>
<keyword evidence="3" id="KW-1185">Reference proteome</keyword>
<dbReference type="OrthoDB" id="4368079at2"/>
<dbReference type="Proteomes" id="UP000295075">
    <property type="component" value="Unassembled WGS sequence"/>
</dbReference>
<dbReference type="Pfam" id="PF05270">
    <property type="entry name" value="AbfB"/>
    <property type="match status" value="1"/>
</dbReference>
<accession>A0A4R4P6I9</accession>